<evidence type="ECO:0000313" key="5">
    <source>
        <dbReference type="EMBL" id="RXH57464.1"/>
    </source>
</evidence>
<evidence type="ECO:0000256" key="2">
    <source>
        <dbReference type="ARBA" id="ARBA00023002"/>
    </source>
</evidence>
<dbReference type="InterPro" id="IPR002347">
    <property type="entry name" value="SDR_fam"/>
</dbReference>
<reference evidence="6" key="2">
    <citation type="submission" date="2019-02" db="EMBL/GenBank/DDBJ databases">
        <title>Granulicella sibirica sp. nov., a psychrotolerant acidobacterium isolated from an organic soil layer in forested tundra, West Siberia.</title>
        <authorList>
            <person name="Oshkin I.Y."/>
            <person name="Kulichevskaya I.S."/>
            <person name="Rijpstra W.I.C."/>
            <person name="Sinninghe Damste J.S."/>
            <person name="Rakitin A.L."/>
            <person name="Ravin N.V."/>
            <person name="Dedysh S.N."/>
        </authorList>
    </citation>
    <scope>NUCLEOTIDE SEQUENCE [LARGE SCALE GENOMIC DNA]</scope>
    <source>
        <strain evidence="6">AF10</strain>
    </source>
</reference>
<protein>
    <submittedName>
        <fullName evidence="5">3-oxoacyl-[acyl-carrier protein] reductase</fullName>
    </submittedName>
</protein>
<sequence>MKKSQGIVLAQIITAVTAAAAAYALRTRAPRLRQVVLITGGSRGLGLAIAERFARDGAQLVLAARNGEELERARDLLFEREAIQSPNDVLLIPTDLSDESQAASLIAGALAHFGRIDVLINNAGIIQVGPVEDQPIDAYHRAMQINFFAALATIHAALPSMLSRYRDHGQRSAIVNIASIGGKFAMPHLLPYVASKFALVGLSEGLHAELRHKGIRVTTVCPGLMRTGSHVQAEFTGDHAKEYRWFALGATTPLIAATTAHAAERIFQAVRTGRAEITITPQAWLAARVVGLAPAATQFIASLVNEYVLPAPTSREEGRTPVPGLAVKQPRVPFFPARSSRLRTGHNQS</sequence>
<comment type="caution">
    <text evidence="5">The sequence shown here is derived from an EMBL/GenBank/DDBJ whole genome shotgun (WGS) entry which is preliminary data.</text>
</comment>
<dbReference type="InterPro" id="IPR020904">
    <property type="entry name" value="Sc_DH/Rdtase_CS"/>
</dbReference>
<dbReference type="PRINTS" id="PR00080">
    <property type="entry name" value="SDRFAMILY"/>
</dbReference>
<dbReference type="RefSeq" id="WP_128911629.1">
    <property type="nucleotide sequence ID" value="NZ_RDSM01000001.1"/>
</dbReference>
<dbReference type="PRINTS" id="PR00081">
    <property type="entry name" value="GDHRDH"/>
</dbReference>
<comment type="similarity">
    <text evidence="1 3">Belongs to the short-chain dehydrogenases/reductases (SDR) family.</text>
</comment>
<keyword evidence="2" id="KW-0560">Oxidoreductase</keyword>
<dbReference type="PANTHER" id="PTHR44196:SF1">
    <property type="entry name" value="DEHYDROGENASE_REDUCTASE SDR FAMILY MEMBER 7B"/>
    <property type="match status" value="1"/>
</dbReference>
<reference evidence="5 6" key="1">
    <citation type="submission" date="2018-11" db="EMBL/GenBank/DDBJ databases">
        <authorList>
            <person name="Mardanov A.V."/>
            <person name="Ravin N.V."/>
            <person name="Dedysh S.N."/>
        </authorList>
    </citation>
    <scope>NUCLEOTIDE SEQUENCE [LARGE SCALE GENOMIC DNA]</scope>
    <source>
        <strain evidence="5 6">AF10</strain>
    </source>
</reference>
<dbReference type="Proteomes" id="UP000289437">
    <property type="component" value="Unassembled WGS sequence"/>
</dbReference>
<dbReference type="InterPro" id="IPR036291">
    <property type="entry name" value="NAD(P)-bd_dom_sf"/>
</dbReference>
<proteinExistence type="inferred from homology"/>
<dbReference type="PROSITE" id="PS00061">
    <property type="entry name" value="ADH_SHORT"/>
    <property type="match status" value="1"/>
</dbReference>
<evidence type="ECO:0000313" key="6">
    <source>
        <dbReference type="Proteomes" id="UP000289437"/>
    </source>
</evidence>
<dbReference type="PANTHER" id="PTHR44196">
    <property type="entry name" value="DEHYDROGENASE/REDUCTASE SDR FAMILY MEMBER 7B"/>
    <property type="match status" value="1"/>
</dbReference>
<dbReference type="Pfam" id="PF00106">
    <property type="entry name" value="adh_short"/>
    <property type="match status" value="1"/>
</dbReference>
<dbReference type="OrthoDB" id="151996at2"/>
<evidence type="ECO:0000256" key="3">
    <source>
        <dbReference type="RuleBase" id="RU000363"/>
    </source>
</evidence>
<dbReference type="AlphaFoldDB" id="A0A4V1L5Z3"/>
<dbReference type="SMART" id="SM00822">
    <property type="entry name" value="PKS_KR"/>
    <property type="match status" value="1"/>
</dbReference>
<dbReference type="GO" id="GO:0016491">
    <property type="term" value="F:oxidoreductase activity"/>
    <property type="evidence" value="ECO:0007669"/>
    <property type="project" value="UniProtKB-KW"/>
</dbReference>
<dbReference type="GO" id="GO:0016020">
    <property type="term" value="C:membrane"/>
    <property type="evidence" value="ECO:0007669"/>
    <property type="project" value="TreeGrafter"/>
</dbReference>
<organism evidence="5 6">
    <name type="scientific">Granulicella sibirica</name>
    <dbReference type="NCBI Taxonomy" id="2479048"/>
    <lineage>
        <taxon>Bacteria</taxon>
        <taxon>Pseudomonadati</taxon>
        <taxon>Acidobacteriota</taxon>
        <taxon>Terriglobia</taxon>
        <taxon>Terriglobales</taxon>
        <taxon>Acidobacteriaceae</taxon>
        <taxon>Granulicella</taxon>
    </lineage>
</organism>
<accession>A0A4V1L5Z3</accession>
<dbReference type="Gene3D" id="3.40.50.720">
    <property type="entry name" value="NAD(P)-binding Rossmann-like Domain"/>
    <property type="match status" value="1"/>
</dbReference>
<dbReference type="EMBL" id="RDSM01000001">
    <property type="protein sequence ID" value="RXH57464.1"/>
    <property type="molecule type" value="Genomic_DNA"/>
</dbReference>
<dbReference type="SUPFAM" id="SSF51735">
    <property type="entry name" value="NAD(P)-binding Rossmann-fold domains"/>
    <property type="match status" value="1"/>
</dbReference>
<dbReference type="InterPro" id="IPR057326">
    <property type="entry name" value="KR_dom"/>
</dbReference>
<name>A0A4V1L5Z3_9BACT</name>
<evidence type="ECO:0000259" key="4">
    <source>
        <dbReference type="SMART" id="SM00822"/>
    </source>
</evidence>
<keyword evidence="6" id="KW-1185">Reference proteome</keyword>
<feature type="domain" description="Ketoreductase" evidence="4">
    <location>
        <begin position="34"/>
        <end position="183"/>
    </location>
</feature>
<evidence type="ECO:0000256" key="1">
    <source>
        <dbReference type="ARBA" id="ARBA00006484"/>
    </source>
</evidence>
<gene>
    <name evidence="5" type="ORF">GRAN_0774</name>
</gene>